<keyword evidence="1" id="KW-1133">Transmembrane helix</keyword>
<comment type="caution">
    <text evidence="2">The sequence shown here is derived from an EMBL/GenBank/DDBJ whole genome shotgun (WGS) entry which is preliminary data.</text>
</comment>
<name>A0A0D8BYR8_GEOKU</name>
<organism evidence="2 3">
    <name type="scientific">Geobacillus kaustophilus</name>
    <dbReference type="NCBI Taxonomy" id="1462"/>
    <lineage>
        <taxon>Bacteria</taxon>
        <taxon>Bacillati</taxon>
        <taxon>Bacillota</taxon>
        <taxon>Bacilli</taxon>
        <taxon>Bacillales</taxon>
        <taxon>Anoxybacillaceae</taxon>
        <taxon>Geobacillus</taxon>
        <taxon>Geobacillus thermoleovorans group</taxon>
    </lineage>
</organism>
<accession>A0A0D8BYR8</accession>
<dbReference type="AlphaFoldDB" id="A0A0D8BYR8"/>
<evidence type="ECO:0000256" key="1">
    <source>
        <dbReference type="SAM" id="Phobius"/>
    </source>
</evidence>
<dbReference type="Proteomes" id="UP000032522">
    <property type="component" value="Unassembled WGS sequence"/>
</dbReference>
<evidence type="ECO:0000313" key="2">
    <source>
        <dbReference type="EMBL" id="KJE29255.1"/>
    </source>
</evidence>
<evidence type="ECO:0000313" key="3">
    <source>
        <dbReference type="Proteomes" id="UP000032522"/>
    </source>
</evidence>
<dbReference type="RefSeq" id="WP_268892789.1">
    <property type="nucleotide sequence ID" value="NZ_JYBP01000003.1"/>
</dbReference>
<sequence>MDKLTAIDKMMETVVNGLGAIVIFAGIPYFLFILYQFLSW</sequence>
<keyword evidence="1" id="KW-0812">Transmembrane</keyword>
<keyword evidence="1" id="KW-0472">Membrane</keyword>
<feature type="transmembrane region" description="Helical" evidence="1">
    <location>
        <begin position="18"/>
        <end position="38"/>
    </location>
</feature>
<dbReference type="PATRIC" id="fig|1462.6.peg.1336"/>
<protein>
    <submittedName>
        <fullName evidence="2">Putative membrane protein</fullName>
    </submittedName>
</protein>
<gene>
    <name evidence="2" type="ORF">LG52_1149</name>
</gene>
<proteinExistence type="predicted"/>
<dbReference type="EMBL" id="JYBP01000003">
    <property type="protein sequence ID" value="KJE29255.1"/>
    <property type="molecule type" value="Genomic_DNA"/>
</dbReference>
<reference evidence="2 3" key="1">
    <citation type="submission" date="2015-01" db="EMBL/GenBank/DDBJ databases">
        <authorList>
            <person name="Filippidou S."/>
            <person name="Jeanneret N."/>
            <person name="Russel-Delif L."/>
            <person name="Junier T."/>
            <person name="Wunderlin T."/>
            <person name="Molina V."/>
            <person name="Johnson S.L."/>
            <person name="Davenport K.W."/>
            <person name="Chain P.S."/>
            <person name="Dorador C."/>
            <person name="Junier P."/>
        </authorList>
    </citation>
    <scope>NUCLEOTIDE SEQUENCE [LARGE SCALE GENOMIC DNA]</scope>
    <source>
        <strain evidence="2 3">Et7/4</strain>
    </source>
</reference>